<evidence type="ECO:0000259" key="6">
    <source>
        <dbReference type="Pfam" id="PF02776"/>
    </source>
</evidence>
<dbReference type="Pfam" id="PF02775">
    <property type="entry name" value="TPP_enzyme_C"/>
    <property type="match status" value="1"/>
</dbReference>
<dbReference type="InterPro" id="IPR011766">
    <property type="entry name" value="TPP_enzyme_TPP-bd"/>
</dbReference>
<dbReference type="Pfam" id="PF02776">
    <property type="entry name" value="TPP_enzyme_N"/>
    <property type="match status" value="1"/>
</dbReference>
<name>A0A6C0DTP4_9ZZZZ</name>
<dbReference type="InterPro" id="IPR045229">
    <property type="entry name" value="TPP_enz"/>
</dbReference>
<evidence type="ECO:0000259" key="4">
    <source>
        <dbReference type="Pfam" id="PF00205"/>
    </source>
</evidence>
<dbReference type="SUPFAM" id="SSF52467">
    <property type="entry name" value="DHS-like NAD/FAD-binding domain"/>
    <property type="match status" value="1"/>
</dbReference>
<sequence length="594" mass="67448">MKIKISDYIVDFLQKNGVNTLFTLTGGFSMHLNDSFGKHGNYNIYYQHHEQACAYSATGFTKTNSKPCVVCTTAGVAASNAISPCLVAYQDSLPILFISGQSKSIELTRTLEKENPRMKLRHYAGQDCDIISMVKPITKYAYEITNIHEIPSVLENAIKHMINGRPGPVWISIPIDIQGYFMEEEKIPVIEKDVINQVPNYEDLNQINELLLESKRPIIVAGNGIKMGLCNKKFQIFLEKYKIPVVVSFHGTDLIESDNVLYVGKVGLLGDRAGNFALQNSDLIISLGCRMSQGIVGYNMNTFAREAKIIYIDNDQNEIEKTNINYTFKTNMDLNIFFDNYNYDVNACKDWINKCNHWKNKWQFELPENINDEKGINPYFALKTFFRVAPKNKIIICASGSIITNVWHMVNVKEGDKFIISSQGDMGFELTASIGAQIAEPEKMIIPIFGEGSLQLNIQELQTIVHHKFPIKILLFNNNSYGANVITQSLYFKNKYGSDNESDLSFPNSEKIANAYGINYICARKNEDLEQVFEQFLKTKDAIICEVFSCVQQRVPKLSAVKNDDGTFTSRPFEDMEPFLSREEFEKEMIVKIV</sequence>
<organism evidence="7">
    <name type="scientific">viral metagenome</name>
    <dbReference type="NCBI Taxonomy" id="1070528"/>
    <lineage>
        <taxon>unclassified sequences</taxon>
        <taxon>metagenomes</taxon>
        <taxon>organismal metagenomes</taxon>
    </lineage>
</organism>
<evidence type="ECO:0000313" key="7">
    <source>
        <dbReference type="EMBL" id="QHT19593.1"/>
    </source>
</evidence>
<dbReference type="InterPro" id="IPR012001">
    <property type="entry name" value="Thiamin_PyroP_enz_TPP-bd_dom"/>
</dbReference>
<evidence type="ECO:0000256" key="1">
    <source>
        <dbReference type="ARBA" id="ARBA00007812"/>
    </source>
</evidence>
<reference evidence="7" key="1">
    <citation type="journal article" date="2020" name="Nature">
        <title>Giant virus diversity and host interactions through global metagenomics.</title>
        <authorList>
            <person name="Schulz F."/>
            <person name="Roux S."/>
            <person name="Paez-Espino D."/>
            <person name="Jungbluth S."/>
            <person name="Walsh D.A."/>
            <person name="Denef V.J."/>
            <person name="McMahon K.D."/>
            <person name="Konstantinidis K.T."/>
            <person name="Eloe-Fadrosh E.A."/>
            <person name="Kyrpides N.C."/>
            <person name="Woyke T."/>
        </authorList>
    </citation>
    <scope>NUCLEOTIDE SEQUENCE</scope>
    <source>
        <strain evidence="7">GVMAG-M-3300023174-5</strain>
    </source>
</reference>
<comment type="similarity">
    <text evidence="1 3">Belongs to the TPP enzyme family.</text>
</comment>
<feature type="domain" description="Thiamine pyrophosphate enzyme TPP-binding" evidence="5">
    <location>
        <begin position="401"/>
        <end position="547"/>
    </location>
</feature>
<dbReference type="GO" id="GO:0050660">
    <property type="term" value="F:flavin adenine dinucleotide binding"/>
    <property type="evidence" value="ECO:0007669"/>
    <property type="project" value="TreeGrafter"/>
</dbReference>
<dbReference type="GO" id="GO:0003984">
    <property type="term" value="F:acetolactate synthase activity"/>
    <property type="evidence" value="ECO:0007669"/>
    <property type="project" value="TreeGrafter"/>
</dbReference>
<dbReference type="GO" id="GO:0009097">
    <property type="term" value="P:isoleucine biosynthetic process"/>
    <property type="evidence" value="ECO:0007669"/>
    <property type="project" value="TreeGrafter"/>
</dbReference>
<dbReference type="GO" id="GO:0009099">
    <property type="term" value="P:L-valine biosynthetic process"/>
    <property type="evidence" value="ECO:0007669"/>
    <property type="project" value="TreeGrafter"/>
</dbReference>
<dbReference type="PANTHER" id="PTHR18968:SF13">
    <property type="entry name" value="ACETOLACTATE SYNTHASE CATALYTIC SUBUNIT, MITOCHONDRIAL"/>
    <property type="match status" value="1"/>
</dbReference>
<dbReference type="SUPFAM" id="SSF52518">
    <property type="entry name" value="Thiamin diphosphate-binding fold (THDP-binding)"/>
    <property type="match status" value="2"/>
</dbReference>
<dbReference type="InterPro" id="IPR029061">
    <property type="entry name" value="THDP-binding"/>
</dbReference>
<evidence type="ECO:0000256" key="2">
    <source>
        <dbReference type="ARBA" id="ARBA00023052"/>
    </source>
</evidence>
<dbReference type="GO" id="GO:0000287">
    <property type="term" value="F:magnesium ion binding"/>
    <property type="evidence" value="ECO:0007669"/>
    <property type="project" value="InterPro"/>
</dbReference>
<feature type="domain" description="Thiamine pyrophosphate enzyme N-terminal TPP-binding" evidence="6">
    <location>
        <begin position="4"/>
        <end position="115"/>
    </location>
</feature>
<evidence type="ECO:0000259" key="5">
    <source>
        <dbReference type="Pfam" id="PF02775"/>
    </source>
</evidence>
<dbReference type="EMBL" id="MN739668">
    <property type="protein sequence ID" value="QHT19593.1"/>
    <property type="molecule type" value="Genomic_DNA"/>
</dbReference>
<keyword evidence="2 3" id="KW-0786">Thiamine pyrophosphate</keyword>
<dbReference type="GO" id="GO:0030976">
    <property type="term" value="F:thiamine pyrophosphate binding"/>
    <property type="evidence" value="ECO:0007669"/>
    <property type="project" value="InterPro"/>
</dbReference>
<dbReference type="Gene3D" id="3.40.50.1220">
    <property type="entry name" value="TPP-binding domain"/>
    <property type="match status" value="1"/>
</dbReference>
<dbReference type="Gene3D" id="3.40.50.970">
    <property type="match status" value="2"/>
</dbReference>
<dbReference type="InterPro" id="IPR029035">
    <property type="entry name" value="DHS-like_NAD/FAD-binding_dom"/>
</dbReference>
<dbReference type="PANTHER" id="PTHR18968">
    <property type="entry name" value="THIAMINE PYROPHOSPHATE ENZYMES"/>
    <property type="match status" value="1"/>
</dbReference>
<protein>
    <submittedName>
        <fullName evidence="7">Uncharacterized protein</fullName>
    </submittedName>
</protein>
<dbReference type="Pfam" id="PF00205">
    <property type="entry name" value="TPP_enzyme_M"/>
    <property type="match status" value="1"/>
</dbReference>
<evidence type="ECO:0000256" key="3">
    <source>
        <dbReference type="RuleBase" id="RU362132"/>
    </source>
</evidence>
<dbReference type="AlphaFoldDB" id="A0A6C0DTP4"/>
<dbReference type="CDD" id="cd07035">
    <property type="entry name" value="TPP_PYR_POX_like"/>
    <property type="match status" value="1"/>
</dbReference>
<feature type="domain" description="Thiamine pyrophosphate enzyme central" evidence="4">
    <location>
        <begin position="205"/>
        <end position="323"/>
    </location>
</feature>
<dbReference type="GO" id="GO:0005948">
    <property type="term" value="C:acetolactate synthase complex"/>
    <property type="evidence" value="ECO:0007669"/>
    <property type="project" value="TreeGrafter"/>
</dbReference>
<dbReference type="InterPro" id="IPR012000">
    <property type="entry name" value="Thiamin_PyroP_enz_cen_dom"/>
</dbReference>
<accession>A0A6C0DTP4</accession>
<proteinExistence type="inferred from homology"/>